<reference evidence="5 6" key="1">
    <citation type="journal article" date="2018" name="Mol. Plant">
        <title>The genome of Artemisia annua provides insight into the evolution of Asteraceae family and artemisinin biosynthesis.</title>
        <authorList>
            <person name="Shen Q."/>
            <person name="Zhang L."/>
            <person name="Liao Z."/>
            <person name="Wang S."/>
            <person name="Yan T."/>
            <person name="Shi P."/>
            <person name="Liu M."/>
            <person name="Fu X."/>
            <person name="Pan Q."/>
            <person name="Wang Y."/>
            <person name="Lv Z."/>
            <person name="Lu X."/>
            <person name="Zhang F."/>
            <person name="Jiang W."/>
            <person name="Ma Y."/>
            <person name="Chen M."/>
            <person name="Hao X."/>
            <person name="Li L."/>
            <person name="Tang Y."/>
            <person name="Lv G."/>
            <person name="Zhou Y."/>
            <person name="Sun X."/>
            <person name="Brodelius P.E."/>
            <person name="Rose J.K.C."/>
            <person name="Tang K."/>
        </authorList>
    </citation>
    <scope>NUCLEOTIDE SEQUENCE [LARGE SCALE GENOMIC DNA]</scope>
    <source>
        <strain evidence="6">cv. Huhao1</strain>
        <tissue evidence="5">Leaf</tissue>
    </source>
</reference>
<dbReference type="STRING" id="35608.A0A2U1N5H0"/>
<keyword evidence="6" id="KW-1185">Reference proteome</keyword>
<dbReference type="InterPro" id="IPR044974">
    <property type="entry name" value="Disease_R_plants"/>
</dbReference>
<sequence>MVESRCIPQFQRRRHRKNFVGHLYKALVQKGIYTYKDDESLQRGDLIGPTLLKAIRESRIAIIIFSENYADSSWCLDELKYIMQCMDERGQIVMPIFYNVEPSHVRKQQGKYGEAFLEHELKNNNKVGSWRKALESAGSLAGWEPNHIANGHESKCIEEIVETISHKLHPIISSVNEDLVGIEARIQEFKSKLDIGSKEVRMVGIWGVGGGGKTTLAYSVYDAISSEFDGCCFIENIREESCKHGLQRLQERILYDVLKQKEEVKRVEEGRQKIKSRLYHKNVLIVLDDVSQLDHLKALAGSHDWFGEGSRIVITTRDCHLLNCHKVDVVHNIGLLNNKEAIKLFSKHAHQGNKPIQDYKLFSEKVVSYAGGLPLALKVIGCFLCDKDMNEWISAIARLKEIPDTDIVEKLKISFDGLKTVEKELFLDIACFYRKDFMNQAMEKLDACGFHPVIGVKVLIQRALITVSDGAFDMHDLVQEMGHYIVRGEHPRNPEKHSRIWISKHVRNICAMDASTELDKIQAIRYFPKPRANRNAPLQVNANMKKLRLIECKYLPGSSLPANFLSGELCYIGLWNSGQRQLWEGYKYLPNLRYINLFSMKNLIMTPDFDGLPNLEKFMLIECGHLEDIHPSIGRSKRLAFLQIEYCCSLKFSPPSSMSKKLTTLRISHCPKLFDVSEFEQIHHDMIGREVAVYEQYSTNLFATCIASCCGNFGGDIEPKKQPDKVAVDVECCLDEPSLPHNNISRIGLQLSHKGLRKLYIGYCGLGDDIGGELPNLQVLDLRGNKSSRINFTFLQLPRLKWLNVSGCKNLVELLELPSSISVLTADDCPSLECIGNMLNCKWLWKVSLMREYAGPIVGDILDSMGQGKAVEDHFFSLALPAYDAKFEFVDRFVRTCERFTMVLPHESWYDEFCGVLICIVTRMYDPLFTIILKPEIGNYFQSEVWEPEPDRFSQTYVGYVSFNLLKRHTPWWNSAWYNMISISVTGVEKSKFRFDNKTRFGGALVPRKSKGDVQTRKVAPDYSQVMG</sequence>
<dbReference type="SUPFAM" id="SSF52200">
    <property type="entry name" value="Toll/Interleukin receptor TIR domain"/>
    <property type="match status" value="1"/>
</dbReference>
<dbReference type="FunFam" id="3.40.50.10140:FF:000007">
    <property type="entry name" value="Disease resistance protein (TIR-NBS-LRR class)"/>
    <property type="match status" value="1"/>
</dbReference>
<dbReference type="Gene3D" id="3.80.10.10">
    <property type="entry name" value="Ribonuclease Inhibitor"/>
    <property type="match status" value="2"/>
</dbReference>
<dbReference type="SUPFAM" id="SSF52058">
    <property type="entry name" value="L domain-like"/>
    <property type="match status" value="1"/>
</dbReference>
<keyword evidence="1" id="KW-0433">Leucine-rich repeat</keyword>
<dbReference type="SUPFAM" id="SSF52540">
    <property type="entry name" value="P-loop containing nucleoside triphosphate hydrolases"/>
    <property type="match status" value="1"/>
</dbReference>
<dbReference type="Proteomes" id="UP000245207">
    <property type="component" value="Unassembled WGS sequence"/>
</dbReference>
<dbReference type="Gene3D" id="1.10.8.430">
    <property type="entry name" value="Helical domain of apoptotic protease-activating factors"/>
    <property type="match status" value="1"/>
</dbReference>
<dbReference type="Gene3D" id="3.40.50.300">
    <property type="entry name" value="P-loop containing nucleotide triphosphate hydrolases"/>
    <property type="match status" value="1"/>
</dbReference>
<evidence type="ECO:0000256" key="2">
    <source>
        <dbReference type="ARBA" id="ARBA00022737"/>
    </source>
</evidence>
<dbReference type="PROSITE" id="PS50104">
    <property type="entry name" value="TIR"/>
    <property type="match status" value="1"/>
</dbReference>
<keyword evidence="3" id="KW-0520">NAD</keyword>
<evidence type="ECO:0000256" key="1">
    <source>
        <dbReference type="ARBA" id="ARBA00022614"/>
    </source>
</evidence>
<dbReference type="PRINTS" id="PR00364">
    <property type="entry name" value="DISEASERSIST"/>
</dbReference>
<dbReference type="InterPro" id="IPR027417">
    <property type="entry name" value="P-loop_NTPase"/>
</dbReference>
<feature type="domain" description="TIR" evidence="4">
    <location>
        <begin position="2"/>
        <end position="168"/>
    </location>
</feature>
<dbReference type="PANTHER" id="PTHR11017">
    <property type="entry name" value="LEUCINE-RICH REPEAT-CONTAINING PROTEIN"/>
    <property type="match status" value="1"/>
</dbReference>
<dbReference type="GO" id="GO:0006952">
    <property type="term" value="P:defense response"/>
    <property type="evidence" value="ECO:0007669"/>
    <property type="project" value="InterPro"/>
</dbReference>
<keyword evidence="5" id="KW-0675">Receptor</keyword>
<dbReference type="GO" id="GO:0043531">
    <property type="term" value="F:ADP binding"/>
    <property type="evidence" value="ECO:0007669"/>
    <property type="project" value="InterPro"/>
</dbReference>
<dbReference type="InterPro" id="IPR002182">
    <property type="entry name" value="NB-ARC"/>
</dbReference>
<organism evidence="5 6">
    <name type="scientific">Artemisia annua</name>
    <name type="common">Sweet wormwood</name>
    <dbReference type="NCBI Taxonomy" id="35608"/>
    <lineage>
        <taxon>Eukaryota</taxon>
        <taxon>Viridiplantae</taxon>
        <taxon>Streptophyta</taxon>
        <taxon>Embryophyta</taxon>
        <taxon>Tracheophyta</taxon>
        <taxon>Spermatophyta</taxon>
        <taxon>Magnoliopsida</taxon>
        <taxon>eudicotyledons</taxon>
        <taxon>Gunneridae</taxon>
        <taxon>Pentapetalae</taxon>
        <taxon>asterids</taxon>
        <taxon>campanulids</taxon>
        <taxon>Asterales</taxon>
        <taxon>Asteraceae</taxon>
        <taxon>Asteroideae</taxon>
        <taxon>Anthemideae</taxon>
        <taxon>Artemisiinae</taxon>
        <taxon>Artemisia</taxon>
    </lineage>
</organism>
<dbReference type="GO" id="GO:0007165">
    <property type="term" value="P:signal transduction"/>
    <property type="evidence" value="ECO:0007669"/>
    <property type="project" value="InterPro"/>
</dbReference>
<name>A0A2U1N5H0_ARTAN</name>
<protein>
    <submittedName>
        <fullName evidence="5">Toll/interleukin-1 receptor (TIR) domain-containing protein</fullName>
    </submittedName>
</protein>
<dbReference type="Gene3D" id="3.40.50.10140">
    <property type="entry name" value="Toll/interleukin-1 receptor homology (TIR) domain"/>
    <property type="match status" value="1"/>
</dbReference>
<proteinExistence type="predicted"/>
<keyword evidence="2" id="KW-0677">Repeat</keyword>
<comment type="caution">
    <text evidence="5">The sequence shown here is derived from an EMBL/GenBank/DDBJ whole genome shotgun (WGS) entry which is preliminary data.</text>
</comment>
<dbReference type="InterPro" id="IPR035897">
    <property type="entry name" value="Toll_tir_struct_dom_sf"/>
</dbReference>
<evidence type="ECO:0000313" key="6">
    <source>
        <dbReference type="Proteomes" id="UP000245207"/>
    </source>
</evidence>
<dbReference type="OrthoDB" id="1936883at2759"/>
<dbReference type="EMBL" id="PKPP01003568">
    <property type="protein sequence ID" value="PWA68768.1"/>
    <property type="molecule type" value="Genomic_DNA"/>
</dbReference>
<dbReference type="Pfam" id="PF00931">
    <property type="entry name" value="NB-ARC"/>
    <property type="match status" value="1"/>
</dbReference>
<dbReference type="AlphaFoldDB" id="A0A2U1N5H0"/>
<dbReference type="InterPro" id="IPR032675">
    <property type="entry name" value="LRR_dom_sf"/>
</dbReference>
<dbReference type="Pfam" id="PF01582">
    <property type="entry name" value="TIR"/>
    <property type="match status" value="1"/>
</dbReference>
<dbReference type="SMART" id="SM00255">
    <property type="entry name" value="TIR"/>
    <property type="match status" value="1"/>
</dbReference>
<dbReference type="InterPro" id="IPR042197">
    <property type="entry name" value="Apaf_helical"/>
</dbReference>
<evidence type="ECO:0000256" key="3">
    <source>
        <dbReference type="ARBA" id="ARBA00023027"/>
    </source>
</evidence>
<dbReference type="InterPro" id="IPR058192">
    <property type="entry name" value="WHD_ROQ1-like"/>
</dbReference>
<dbReference type="PANTHER" id="PTHR11017:SF271">
    <property type="entry name" value="DISEASE RESISTANCE PROTEIN (TIR-NBS-LRR CLASS) FAMILY"/>
    <property type="match status" value="1"/>
</dbReference>
<gene>
    <name evidence="5" type="ORF">CTI12_AA270920</name>
</gene>
<dbReference type="Pfam" id="PF23282">
    <property type="entry name" value="WHD_ROQ1"/>
    <property type="match status" value="1"/>
</dbReference>
<dbReference type="InterPro" id="IPR000157">
    <property type="entry name" value="TIR_dom"/>
</dbReference>
<evidence type="ECO:0000259" key="4">
    <source>
        <dbReference type="PROSITE" id="PS50104"/>
    </source>
</evidence>
<accession>A0A2U1N5H0</accession>
<evidence type="ECO:0000313" key="5">
    <source>
        <dbReference type="EMBL" id="PWA68768.1"/>
    </source>
</evidence>